<evidence type="ECO:0000313" key="3">
    <source>
        <dbReference type="Proteomes" id="UP001283361"/>
    </source>
</evidence>
<dbReference type="EMBL" id="JAWDGP010006255">
    <property type="protein sequence ID" value="KAK3744540.1"/>
    <property type="molecule type" value="Genomic_DNA"/>
</dbReference>
<organism evidence="2 3">
    <name type="scientific">Elysia crispata</name>
    <name type="common">lettuce slug</name>
    <dbReference type="NCBI Taxonomy" id="231223"/>
    <lineage>
        <taxon>Eukaryota</taxon>
        <taxon>Metazoa</taxon>
        <taxon>Spiralia</taxon>
        <taxon>Lophotrochozoa</taxon>
        <taxon>Mollusca</taxon>
        <taxon>Gastropoda</taxon>
        <taxon>Heterobranchia</taxon>
        <taxon>Euthyneura</taxon>
        <taxon>Panpulmonata</taxon>
        <taxon>Sacoglossa</taxon>
        <taxon>Placobranchoidea</taxon>
        <taxon>Plakobranchidae</taxon>
        <taxon>Elysia</taxon>
    </lineage>
</organism>
<protein>
    <submittedName>
        <fullName evidence="2">Uncharacterized protein</fullName>
    </submittedName>
</protein>
<evidence type="ECO:0000256" key="1">
    <source>
        <dbReference type="SAM" id="MobiDB-lite"/>
    </source>
</evidence>
<feature type="compositionally biased region" description="Basic and acidic residues" evidence="1">
    <location>
        <begin position="11"/>
        <end position="26"/>
    </location>
</feature>
<keyword evidence="3" id="KW-1185">Reference proteome</keyword>
<dbReference type="Proteomes" id="UP001283361">
    <property type="component" value="Unassembled WGS sequence"/>
</dbReference>
<proteinExistence type="predicted"/>
<dbReference type="AlphaFoldDB" id="A0AAE1CY09"/>
<evidence type="ECO:0000313" key="2">
    <source>
        <dbReference type="EMBL" id="KAK3744540.1"/>
    </source>
</evidence>
<dbReference type="PANTHER" id="PTHR47027">
    <property type="entry name" value="REVERSE TRANSCRIPTASE DOMAIN-CONTAINING PROTEIN"/>
    <property type="match status" value="1"/>
</dbReference>
<comment type="caution">
    <text evidence="2">The sequence shown here is derived from an EMBL/GenBank/DDBJ whole genome shotgun (WGS) entry which is preliminary data.</text>
</comment>
<sequence length="130" mass="15268">MSICISRHGNQRREDQAHDKQCGANHHQDYCQRKRTGTIISEDGSKTEILATAMARPKTIWKHRNIPLGIKVKLQRALVISVMLYACEPWTLNTDQQRRIQVVEMRRLRRLLGLPYKDHVTKNEVRRRVT</sequence>
<dbReference type="PANTHER" id="PTHR47027:SF20">
    <property type="entry name" value="REVERSE TRANSCRIPTASE-LIKE PROTEIN WITH RNA-DIRECTED DNA POLYMERASE DOMAIN"/>
    <property type="match status" value="1"/>
</dbReference>
<name>A0AAE1CY09_9GAST</name>
<accession>A0AAE1CY09</accession>
<reference evidence="2" key="1">
    <citation type="journal article" date="2023" name="G3 (Bethesda)">
        <title>A reference genome for the long-term kleptoplast-retaining sea slug Elysia crispata morphotype clarki.</title>
        <authorList>
            <person name="Eastman K.E."/>
            <person name="Pendleton A.L."/>
            <person name="Shaikh M.A."/>
            <person name="Suttiyut T."/>
            <person name="Ogas R."/>
            <person name="Tomko P."/>
            <person name="Gavelis G."/>
            <person name="Widhalm J.R."/>
            <person name="Wisecaver J.H."/>
        </authorList>
    </citation>
    <scope>NUCLEOTIDE SEQUENCE</scope>
    <source>
        <strain evidence="2">ECLA1</strain>
    </source>
</reference>
<feature type="region of interest" description="Disordered" evidence="1">
    <location>
        <begin position="1"/>
        <end position="26"/>
    </location>
</feature>
<gene>
    <name evidence="2" type="ORF">RRG08_056677</name>
</gene>